<accession>A0A1J5SXQ1</accession>
<gene>
    <name evidence="5" type="primary">tatC</name>
    <name evidence="6" type="ORF">BEU03_02130</name>
</gene>
<dbReference type="GO" id="GO:0065002">
    <property type="term" value="P:intracellular protein transmembrane transport"/>
    <property type="evidence" value="ECO:0007669"/>
    <property type="project" value="TreeGrafter"/>
</dbReference>
<dbReference type="GO" id="GO:0009977">
    <property type="term" value="F:proton motive force dependent protein transmembrane transporter activity"/>
    <property type="evidence" value="ECO:0007669"/>
    <property type="project" value="TreeGrafter"/>
</dbReference>
<keyword evidence="5" id="KW-0653">Protein transport</keyword>
<keyword evidence="5" id="KW-0813">Transport</keyword>
<evidence type="ECO:0000256" key="1">
    <source>
        <dbReference type="ARBA" id="ARBA00004141"/>
    </source>
</evidence>
<dbReference type="EMBL" id="MIYV01000009">
    <property type="protein sequence ID" value="OIR13346.1"/>
    <property type="molecule type" value="Genomic_DNA"/>
</dbReference>
<evidence type="ECO:0000256" key="5">
    <source>
        <dbReference type="HAMAP-Rule" id="MF_00902"/>
    </source>
</evidence>
<feature type="transmembrane region" description="Helical" evidence="5">
    <location>
        <begin position="69"/>
        <end position="88"/>
    </location>
</feature>
<comment type="caution">
    <text evidence="6">The sequence shown here is derived from an EMBL/GenBank/DDBJ whole genome shotgun (WGS) entry which is preliminary data.</text>
</comment>
<dbReference type="Proteomes" id="UP000183403">
    <property type="component" value="Unassembled WGS sequence"/>
</dbReference>
<feature type="transmembrane region" description="Helical" evidence="5">
    <location>
        <begin position="18"/>
        <end position="36"/>
    </location>
</feature>
<keyword evidence="5" id="KW-0811">Translocation</keyword>
<comment type="subcellular location">
    <subcellularLocation>
        <location evidence="5">Cell membrane</location>
        <topology evidence="5">Multi-pass membrane protein</topology>
    </subcellularLocation>
    <subcellularLocation>
        <location evidence="1">Membrane</location>
        <topology evidence="1">Multi-pass membrane protein</topology>
    </subcellularLocation>
</comment>
<keyword evidence="2 5" id="KW-0812">Transmembrane</keyword>
<keyword evidence="4 5" id="KW-0472">Membrane</keyword>
<sequence>MENKPAYDEIVANLQRRAWLYLIIAFTIFIAAFNYSENLTEWLGDKLLPNDATLVYLSPAEFLILKMRIAAYAALSVSFIVIMIDCWTTMRKRTDLPEIGFVRIFMILLISLGLFASGTLYSLELMLPLVLDFLQSDAADAGLDTTYRLTSFYHFVFLLTFALGISFQLPLIVMLLLKLELATTEQLAEFRSHLIVTFFILSALITPPDVISQFLLAVPLIILYELSIIIGKIY</sequence>
<keyword evidence="3 5" id="KW-1133">Transmembrane helix</keyword>
<dbReference type="PANTHER" id="PTHR30371:SF0">
    <property type="entry name" value="SEC-INDEPENDENT PROTEIN TRANSLOCASE PROTEIN TATC, CHLOROPLASTIC-RELATED"/>
    <property type="match status" value="1"/>
</dbReference>
<feature type="transmembrane region" description="Helical" evidence="5">
    <location>
        <begin position="100"/>
        <end position="123"/>
    </location>
</feature>
<name>A0A1J5SXQ1_9ARCH</name>
<comment type="similarity">
    <text evidence="5">Belongs to the TatC family.</text>
</comment>
<keyword evidence="5" id="KW-1003">Cell membrane</keyword>
<evidence type="ECO:0000256" key="2">
    <source>
        <dbReference type="ARBA" id="ARBA00022692"/>
    </source>
</evidence>
<comment type="function">
    <text evidence="5">Part of the twin-arginine translocation (Tat) system that transports large folded proteins containing a characteristic twin-arginine motif in their signal peptide across membranes.</text>
</comment>
<dbReference type="PRINTS" id="PR01840">
    <property type="entry name" value="TATCFAMILY"/>
</dbReference>
<comment type="subunit">
    <text evidence="5">Forms a complex with TatA.</text>
</comment>
<evidence type="ECO:0000313" key="7">
    <source>
        <dbReference type="Proteomes" id="UP000183403"/>
    </source>
</evidence>
<dbReference type="Pfam" id="PF00902">
    <property type="entry name" value="TatC"/>
    <property type="match status" value="1"/>
</dbReference>
<evidence type="ECO:0000256" key="3">
    <source>
        <dbReference type="ARBA" id="ARBA00022989"/>
    </source>
</evidence>
<proteinExistence type="inferred from homology"/>
<dbReference type="GO" id="GO:0033281">
    <property type="term" value="C:TAT protein transport complex"/>
    <property type="evidence" value="ECO:0007669"/>
    <property type="project" value="UniProtKB-UniRule"/>
</dbReference>
<feature type="transmembrane region" description="Helical" evidence="5">
    <location>
        <begin position="152"/>
        <end position="176"/>
    </location>
</feature>
<evidence type="ECO:0000313" key="6">
    <source>
        <dbReference type="EMBL" id="OIR13346.1"/>
    </source>
</evidence>
<protein>
    <recommendedName>
        <fullName evidence="5">Sec-independent protein translocase protein TatC</fullName>
    </recommendedName>
</protein>
<dbReference type="InterPro" id="IPR002033">
    <property type="entry name" value="TatC"/>
</dbReference>
<reference evidence="6 7" key="1">
    <citation type="submission" date="2016-08" db="EMBL/GenBank/DDBJ databases">
        <title>New Insights into Marine Group III Euryarchaeota, from dark to light.</title>
        <authorList>
            <person name="Haro-Moreno J.M."/>
            <person name="Rodriguez-Valera F."/>
            <person name="Lopez-Garcia P."/>
            <person name="Moreira D."/>
            <person name="Martin-Cuadrado A.B."/>
        </authorList>
    </citation>
    <scope>NUCLEOTIDE SEQUENCE [LARGE SCALE GENOMIC DNA]</scope>
    <source>
        <strain evidence="6">CG-Epi6</strain>
    </source>
</reference>
<dbReference type="HAMAP" id="MF_00902">
    <property type="entry name" value="TatC"/>
    <property type="match status" value="1"/>
</dbReference>
<feature type="transmembrane region" description="Helical" evidence="5">
    <location>
        <begin position="211"/>
        <end position="231"/>
    </location>
</feature>
<organism evidence="6 7">
    <name type="scientific">Marine Group III euryarchaeote CG-Epi6</name>
    <dbReference type="NCBI Taxonomy" id="1889000"/>
    <lineage>
        <taxon>Archaea</taxon>
        <taxon>Methanobacteriati</taxon>
        <taxon>Thermoplasmatota</taxon>
        <taxon>Thermoplasmata</taxon>
        <taxon>Candidatus Thermoprofundales</taxon>
    </lineage>
</organism>
<dbReference type="PANTHER" id="PTHR30371">
    <property type="entry name" value="SEC-INDEPENDENT PROTEIN TRANSLOCASE PROTEIN TATC"/>
    <property type="match status" value="1"/>
</dbReference>
<feature type="transmembrane region" description="Helical" evidence="5">
    <location>
        <begin position="188"/>
        <end position="205"/>
    </location>
</feature>
<dbReference type="GO" id="GO:0043953">
    <property type="term" value="P:protein transport by the Tat complex"/>
    <property type="evidence" value="ECO:0007669"/>
    <property type="project" value="UniProtKB-UniRule"/>
</dbReference>
<dbReference type="AlphaFoldDB" id="A0A1J5SXQ1"/>
<evidence type="ECO:0000256" key="4">
    <source>
        <dbReference type="ARBA" id="ARBA00023136"/>
    </source>
</evidence>